<evidence type="ECO:0000256" key="4">
    <source>
        <dbReference type="ARBA" id="ARBA00023163"/>
    </source>
</evidence>
<dbReference type="PANTHER" id="PTHR47338">
    <property type="entry name" value="ZN(II)2CYS6 TRANSCRIPTION FACTOR (EUROFUNG)-RELATED"/>
    <property type="match status" value="1"/>
</dbReference>
<dbReference type="PANTHER" id="PTHR47338:SF29">
    <property type="entry name" value="ZN(2)-C6 FUNGAL-TYPE DOMAIN-CONTAINING PROTEIN"/>
    <property type="match status" value="1"/>
</dbReference>
<reference evidence="8 9" key="1">
    <citation type="journal article" date="2019" name="Nat. Ecol. Evol.">
        <title>Megaphylogeny resolves global patterns of mushroom evolution.</title>
        <authorList>
            <person name="Varga T."/>
            <person name="Krizsan K."/>
            <person name="Foldi C."/>
            <person name="Dima B."/>
            <person name="Sanchez-Garcia M."/>
            <person name="Sanchez-Ramirez S."/>
            <person name="Szollosi G.J."/>
            <person name="Szarkandi J.G."/>
            <person name="Papp V."/>
            <person name="Albert L."/>
            <person name="Andreopoulos W."/>
            <person name="Angelini C."/>
            <person name="Antonin V."/>
            <person name="Barry K.W."/>
            <person name="Bougher N.L."/>
            <person name="Buchanan P."/>
            <person name="Buyck B."/>
            <person name="Bense V."/>
            <person name="Catcheside P."/>
            <person name="Chovatia M."/>
            <person name="Cooper J."/>
            <person name="Damon W."/>
            <person name="Desjardin D."/>
            <person name="Finy P."/>
            <person name="Geml J."/>
            <person name="Haridas S."/>
            <person name="Hughes K."/>
            <person name="Justo A."/>
            <person name="Karasinski D."/>
            <person name="Kautmanova I."/>
            <person name="Kiss B."/>
            <person name="Kocsube S."/>
            <person name="Kotiranta H."/>
            <person name="LaButti K.M."/>
            <person name="Lechner B.E."/>
            <person name="Liimatainen K."/>
            <person name="Lipzen A."/>
            <person name="Lukacs Z."/>
            <person name="Mihaltcheva S."/>
            <person name="Morgado L.N."/>
            <person name="Niskanen T."/>
            <person name="Noordeloos M.E."/>
            <person name="Ohm R.A."/>
            <person name="Ortiz-Santana B."/>
            <person name="Ovrebo C."/>
            <person name="Racz N."/>
            <person name="Riley R."/>
            <person name="Savchenko A."/>
            <person name="Shiryaev A."/>
            <person name="Soop K."/>
            <person name="Spirin V."/>
            <person name="Szebenyi C."/>
            <person name="Tomsovsky M."/>
            <person name="Tulloss R.E."/>
            <person name="Uehling J."/>
            <person name="Grigoriev I.V."/>
            <person name="Vagvolgyi C."/>
            <person name="Papp T."/>
            <person name="Martin F.M."/>
            <person name="Miettinen O."/>
            <person name="Hibbett D.S."/>
            <person name="Nagy L.G."/>
        </authorList>
    </citation>
    <scope>NUCLEOTIDE SEQUENCE [LARGE SCALE GENOMIC DNA]</scope>
    <source>
        <strain evidence="8 9">CBS 962.96</strain>
    </source>
</reference>
<dbReference type="SUPFAM" id="SSF57701">
    <property type="entry name" value="Zn2/Cys6 DNA-binding domain"/>
    <property type="match status" value="1"/>
</dbReference>
<evidence type="ECO:0000256" key="3">
    <source>
        <dbReference type="ARBA" id="ARBA00023015"/>
    </source>
</evidence>
<evidence type="ECO:0000313" key="9">
    <source>
        <dbReference type="Proteomes" id="UP000297245"/>
    </source>
</evidence>
<dbReference type="GO" id="GO:0000981">
    <property type="term" value="F:DNA-binding transcription factor activity, RNA polymerase II-specific"/>
    <property type="evidence" value="ECO:0007669"/>
    <property type="project" value="InterPro"/>
</dbReference>
<dbReference type="PROSITE" id="PS50048">
    <property type="entry name" value="ZN2_CY6_FUNGAL_2"/>
    <property type="match status" value="1"/>
</dbReference>
<proteinExistence type="predicted"/>
<evidence type="ECO:0000259" key="7">
    <source>
        <dbReference type="PROSITE" id="PS50048"/>
    </source>
</evidence>
<keyword evidence="2" id="KW-0479">Metal-binding</keyword>
<organism evidence="8 9">
    <name type="scientific">Dendrothele bispora (strain CBS 962.96)</name>
    <dbReference type="NCBI Taxonomy" id="1314807"/>
    <lineage>
        <taxon>Eukaryota</taxon>
        <taxon>Fungi</taxon>
        <taxon>Dikarya</taxon>
        <taxon>Basidiomycota</taxon>
        <taxon>Agaricomycotina</taxon>
        <taxon>Agaricomycetes</taxon>
        <taxon>Agaricomycetidae</taxon>
        <taxon>Agaricales</taxon>
        <taxon>Agaricales incertae sedis</taxon>
        <taxon>Dendrothele</taxon>
    </lineage>
</organism>
<dbReference type="EMBL" id="ML179047">
    <property type="protein sequence ID" value="THV05733.1"/>
    <property type="molecule type" value="Genomic_DNA"/>
</dbReference>
<feature type="coiled-coil region" evidence="6">
    <location>
        <begin position="56"/>
        <end position="90"/>
    </location>
</feature>
<protein>
    <recommendedName>
        <fullName evidence="7">Zn(2)-C6 fungal-type domain-containing protein</fullName>
    </recommendedName>
</protein>
<dbReference type="SMART" id="SM00066">
    <property type="entry name" value="GAL4"/>
    <property type="match status" value="1"/>
</dbReference>
<dbReference type="InterPro" id="IPR050815">
    <property type="entry name" value="TF_fung"/>
</dbReference>
<keyword evidence="5" id="KW-0539">Nucleus</keyword>
<keyword evidence="4" id="KW-0804">Transcription</keyword>
<keyword evidence="3" id="KW-0805">Transcription regulation</keyword>
<dbReference type="OrthoDB" id="2309723at2759"/>
<evidence type="ECO:0000256" key="6">
    <source>
        <dbReference type="SAM" id="Coils"/>
    </source>
</evidence>
<dbReference type="AlphaFoldDB" id="A0A4S8MRJ9"/>
<dbReference type="InterPro" id="IPR036864">
    <property type="entry name" value="Zn2-C6_fun-type_DNA-bd_sf"/>
</dbReference>
<evidence type="ECO:0000256" key="1">
    <source>
        <dbReference type="ARBA" id="ARBA00004123"/>
    </source>
</evidence>
<name>A0A4S8MRJ9_DENBC</name>
<dbReference type="InterPro" id="IPR001138">
    <property type="entry name" value="Zn2Cys6_DnaBD"/>
</dbReference>
<dbReference type="CDD" id="cd12148">
    <property type="entry name" value="fungal_TF_MHR"/>
    <property type="match status" value="1"/>
</dbReference>
<keyword evidence="6" id="KW-0175">Coiled coil</keyword>
<comment type="subcellular location">
    <subcellularLocation>
        <location evidence="1">Nucleus</location>
    </subcellularLocation>
</comment>
<evidence type="ECO:0000256" key="2">
    <source>
        <dbReference type="ARBA" id="ARBA00022723"/>
    </source>
</evidence>
<sequence>MSPTSNLLSSVAIKHKFSKKKSCSNCRNRKIKCDRGKPCEACKASDGYKDSCEYDEDGQSTRMQQLQRRNASLEERLQLYENRYGTLSNTELTIYTSPATPDNDLTSSEYSSFENGAALSNHDLNIILMASDDDPAGPIFDGVQYRNFLNFSTQLEFFLDQHRLGEMLTHDEQSNTSSKVHQSLIDVMHLWSVRISAPTNQPCDLERHLLSQATQNISILGLSGIEPHMLSSKIVQLIQAHILLAQYLFRAGNILEGKYYAQGGLSLALSANLHLEAGWSSTKFEAKELHLTLPNAQDDVERRERVGAFWTSFRLYNLWATATQTTLISGVAYCAQAWLPRPPLSGKFGHLAKATVLWDLATRFNLRYEYGTPDRTQLERLEQDINKEIQQSSKLLFSLQKFRTQTLLHIARIELHRRFVNEPASRSRMMSSLESALNISSALVMMDQNKCILAMMDQDKFGNIPMPLILDPIFSVLWGKVAETLLSRMRTYRAWKQSSAPLSQNQVDEYIFMVIGFMSLFTVLENFSNNSDLFRLEARRVRGLYDQFIQDFPHEVGAISVERN</sequence>
<dbReference type="Gene3D" id="4.10.240.10">
    <property type="entry name" value="Zn(2)-C6 fungal-type DNA-binding domain"/>
    <property type="match status" value="1"/>
</dbReference>
<gene>
    <name evidence="8" type="ORF">K435DRAFT_960993</name>
</gene>
<dbReference type="Pfam" id="PF00172">
    <property type="entry name" value="Zn_clus"/>
    <property type="match status" value="1"/>
</dbReference>
<feature type="domain" description="Zn(2)-C6 fungal-type" evidence="7">
    <location>
        <begin position="22"/>
        <end position="54"/>
    </location>
</feature>
<keyword evidence="9" id="KW-1185">Reference proteome</keyword>
<accession>A0A4S8MRJ9</accession>
<dbReference type="Proteomes" id="UP000297245">
    <property type="component" value="Unassembled WGS sequence"/>
</dbReference>
<dbReference type="CDD" id="cd00067">
    <property type="entry name" value="GAL4"/>
    <property type="match status" value="1"/>
</dbReference>
<dbReference type="GO" id="GO:0005634">
    <property type="term" value="C:nucleus"/>
    <property type="evidence" value="ECO:0007669"/>
    <property type="project" value="UniProtKB-SubCell"/>
</dbReference>
<evidence type="ECO:0000256" key="5">
    <source>
        <dbReference type="ARBA" id="ARBA00023242"/>
    </source>
</evidence>
<evidence type="ECO:0000313" key="8">
    <source>
        <dbReference type="EMBL" id="THV05733.1"/>
    </source>
</evidence>
<dbReference type="GO" id="GO:0008270">
    <property type="term" value="F:zinc ion binding"/>
    <property type="evidence" value="ECO:0007669"/>
    <property type="project" value="InterPro"/>
</dbReference>